<evidence type="ECO:0000313" key="5">
    <source>
        <dbReference type="Proteomes" id="UP000095342"/>
    </source>
</evidence>
<dbReference type="NCBIfam" id="TIGR02384">
    <property type="entry name" value="RelB_DinJ"/>
    <property type="match status" value="1"/>
</dbReference>
<dbReference type="GO" id="GO:0006355">
    <property type="term" value="P:regulation of DNA-templated transcription"/>
    <property type="evidence" value="ECO:0007669"/>
    <property type="project" value="InterPro"/>
</dbReference>
<dbReference type="KEGG" id="aaeo:BJI67_15815"/>
<dbReference type="Gene3D" id="6.20.450.20">
    <property type="match status" value="1"/>
</dbReference>
<evidence type="ECO:0000313" key="4">
    <source>
        <dbReference type="EMBL" id="AOV18710.1"/>
    </source>
</evidence>
<sequence length="98" mass="11012">MARTSMLHVRVEDELKDRAGEVLSRFGLTVSEAVRMLLTRISEEGGLPPSLTLDAESYDAWFRAKVMESLADTRPGVPHQKVMDEVQALIDSKRNQRA</sequence>
<reference evidence="4 5" key="1">
    <citation type="submission" date="2016-09" db="EMBL/GenBank/DDBJ databases">
        <title>Acidihalobacter prosperus V6 (DSM14174).</title>
        <authorList>
            <person name="Khaleque H.N."/>
            <person name="Ramsay J.P."/>
            <person name="Murphy R.J.T."/>
            <person name="Kaksonen A.H."/>
            <person name="Boxall N.J."/>
            <person name="Watkin E.L.J."/>
        </authorList>
    </citation>
    <scope>NUCLEOTIDE SEQUENCE [LARGE SCALE GENOMIC DNA]</scope>
    <source>
        <strain evidence="4 5">V6</strain>
        <plasmid evidence="5">papv6</plasmid>
    </source>
</reference>
<organism evidence="4 5">
    <name type="scientific">Acidihalobacter aeolianus</name>
    <dbReference type="NCBI Taxonomy" id="2792603"/>
    <lineage>
        <taxon>Bacteria</taxon>
        <taxon>Pseudomonadati</taxon>
        <taxon>Pseudomonadota</taxon>
        <taxon>Gammaproteobacteria</taxon>
        <taxon>Chromatiales</taxon>
        <taxon>Ectothiorhodospiraceae</taxon>
        <taxon>Acidihalobacter</taxon>
    </lineage>
</organism>
<dbReference type="PANTHER" id="PTHR38781">
    <property type="entry name" value="ANTITOXIN DINJ-RELATED"/>
    <property type="match status" value="1"/>
</dbReference>
<evidence type="ECO:0000256" key="2">
    <source>
        <dbReference type="ARBA" id="ARBA00022649"/>
    </source>
</evidence>
<dbReference type="PANTHER" id="PTHR38781:SF1">
    <property type="entry name" value="ANTITOXIN DINJ-RELATED"/>
    <property type="match status" value="1"/>
</dbReference>
<dbReference type="InterPro" id="IPR007337">
    <property type="entry name" value="RelB/DinJ"/>
</dbReference>
<dbReference type="GO" id="GO:0006351">
    <property type="term" value="P:DNA-templated transcription"/>
    <property type="evidence" value="ECO:0007669"/>
    <property type="project" value="TreeGrafter"/>
</dbReference>
<keyword evidence="2" id="KW-1277">Toxin-antitoxin system</keyword>
<proteinExistence type="inferred from homology"/>
<feature type="domain" description="Stability determinant" evidence="3">
    <location>
        <begin position="55"/>
        <end position="85"/>
    </location>
</feature>
<dbReference type="EMBL" id="CP017449">
    <property type="protein sequence ID" value="AOV18710.1"/>
    <property type="molecule type" value="Genomic_DNA"/>
</dbReference>
<dbReference type="Gene3D" id="1.10.1220.10">
    <property type="entry name" value="Met repressor-like"/>
    <property type="match status" value="1"/>
</dbReference>
<accession>A0A1D8KCM0</accession>
<evidence type="ECO:0000256" key="1">
    <source>
        <dbReference type="ARBA" id="ARBA00010562"/>
    </source>
</evidence>
<dbReference type="Proteomes" id="UP000095342">
    <property type="component" value="Plasmid pAPV6"/>
</dbReference>
<keyword evidence="4" id="KW-0614">Plasmid</keyword>
<protein>
    <submittedName>
        <fullName evidence="4">Addiction module antitoxin</fullName>
    </submittedName>
</protein>
<dbReference type="InterPro" id="IPR048851">
    <property type="entry name" value="PaaA2_dom"/>
</dbReference>
<evidence type="ECO:0000259" key="3">
    <source>
        <dbReference type="Pfam" id="PF21217"/>
    </source>
</evidence>
<dbReference type="AlphaFoldDB" id="A0A1D8KCM0"/>
<comment type="similarity">
    <text evidence="1">Belongs to the RelB/DinJ antitoxin family.</text>
</comment>
<dbReference type="Pfam" id="PF21217">
    <property type="entry name" value="PaaA2"/>
    <property type="match status" value="1"/>
</dbReference>
<geneLocation type="plasmid" evidence="5">
    <name>papv6</name>
</geneLocation>
<dbReference type="RefSeq" id="WP_070074233.1">
    <property type="nucleotide sequence ID" value="NZ_CP017449.1"/>
</dbReference>
<dbReference type="InterPro" id="IPR013321">
    <property type="entry name" value="Arc_rbn_hlx_hlx"/>
</dbReference>
<gene>
    <name evidence="4" type="ORF">BJI67_15815</name>
</gene>
<keyword evidence="5" id="KW-1185">Reference proteome</keyword>
<dbReference type="Pfam" id="PF04221">
    <property type="entry name" value="RelB"/>
    <property type="match status" value="1"/>
</dbReference>
<name>A0A1D8KCM0_9GAMM</name>